<organism evidence="1">
    <name type="scientific">marine metagenome</name>
    <dbReference type="NCBI Taxonomy" id="408172"/>
    <lineage>
        <taxon>unclassified sequences</taxon>
        <taxon>metagenomes</taxon>
        <taxon>ecological metagenomes</taxon>
    </lineage>
</organism>
<feature type="non-terminal residue" evidence="1">
    <location>
        <position position="266"/>
    </location>
</feature>
<evidence type="ECO:0000313" key="1">
    <source>
        <dbReference type="EMBL" id="SVD76641.1"/>
    </source>
</evidence>
<gene>
    <name evidence="1" type="ORF">METZ01_LOCUS429495</name>
</gene>
<sequence>GKIQNGHQATEIRFSGGVDSFENLKIGQPIPLKGKVEVNHFRLEQLRPYLKNILSADSGNTKLSLETDISGSLGGSLRVKGSLKYSKDVMRNEHLTKRPDSENKGDVDYNFELDKNSIEIKNLKIHSPQGNFSSKGRLVGYKTENPEFSFEVEVDDFNIEESYQNFPFMFFPEASRKKFQEFLVRSSLPPLKKVSGFLEYKNGDGFIELTRADFEGFPLANIKGTVKNIMGKPLADLAIKSELDLGQLNHFLKKSISGQSFENILD</sequence>
<accession>A0A382Y1K1</accession>
<feature type="non-terminal residue" evidence="1">
    <location>
        <position position="1"/>
    </location>
</feature>
<dbReference type="AlphaFoldDB" id="A0A382Y1K1"/>
<reference evidence="1" key="1">
    <citation type="submission" date="2018-05" db="EMBL/GenBank/DDBJ databases">
        <authorList>
            <person name="Lanie J.A."/>
            <person name="Ng W.-L."/>
            <person name="Kazmierczak K.M."/>
            <person name="Andrzejewski T.M."/>
            <person name="Davidsen T.M."/>
            <person name="Wayne K.J."/>
            <person name="Tettelin H."/>
            <person name="Glass J.I."/>
            <person name="Rusch D."/>
            <person name="Podicherti R."/>
            <person name="Tsui H.-C.T."/>
            <person name="Winkler M.E."/>
        </authorList>
    </citation>
    <scope>NUCLEOTIDE SEQUENCE</scope>
</reference>
<protein>
    <recommendedName>
        <fullName evidence="2">AsmA-like C-terminal domain-containing protein</fullName>
    </recommendedName>
</protein>
<dbReference type="EMBL" id="UINC01171857">
    <property type="protein sequence ID" value="SVD76641.1"/>
    <property type="molecule type" value="Genomic_DNA"/>
</dbReference>
<evidence type="ECO:0008006" key="2">
    <source>
        <dbReference type="Google" id="ProtNLM"/>
    </source>
</evidence>
<name>A0A382Y1K1_9ZZZZ</name>
<proteinExistence type="predicted"/>